<keyword evidence="4" id="KW-1185">Reference proteome</keyword>
<evidence type="ECO:0000256" key="1">
    <source>
        <dbReference type="PROSITE-ProRule" id="PRU00278"/>
    </source>
</evidence>
<accession>A0A926EI91</accession>
<evidence type="ECO:0000313" key="3">
    <source>
        <dbReference type="EMBL" id="MBC8578568.1"/>
    </source>
</evidence>
<dbReference type="PANTHER" id="PTHR47245">
    <property type="entry name" value="PEPTIDYLPROLYL ISOMERASE"/>
    <property type="match status" value="1"/>
</dbReference>
<dbReference type="RefSeq" id="WP_249331539.1">
    <property type="nucleotide sequence ID" value="NZ_JACRSY010000004.1"/>
</dbReference>
<dbReference type="Pfam" id="PF00639">
    <property type="entry name" value="Rotamase"/>
    <property type="match status" value="1"/>
</dbReference>
<feature type="domain" description="PpiC" evidence="2">
    <location>
        <begin position="112"/>
        <end position="201"/>
    </location>
</feature>
<dbReference type="InterPro" id="IPR046357">
    <property type="entry name" value="PPIase_dom_sf"/>
</dbReference>
<dbReference type="InterPro" id="IPR050245">
    <property type="entry name" value="PrsA_foldase"/>
</dbReference>
<organism evidence="3 4">
    <name type="scientific">Zhenhengia yiwuensis</name>
    <dbReference type="NCBI Taxonomy" id="2763666"/>
    <lineage>
        <taxon>Bacteria</taxon>
        <taxon>Bacillati</taxon>
        <taxon>Bacillota</taxon>
        <taxon>Clostridia</taxon>
        <taxon>Lachnospirales</taxon>
        <taxon>Lachnospiraceae</taxon>
        <taxon>Zhenhengia</taxon>
    </lineage>
</organism>
<dbReference type="PANTHER" id="PTHR47245:SF2">
    <property type="entry name" value="PEPTIDYL-PROLYL CIS-TRANS ISOMERASE HP_0175-RELATED"/>
    <property type="match status" value="1"/>
</dbReference>
<evidence type="ECO:0000313" key="4">
    <source>
        <dbReference type="Proteomes" id="UP000655830"/>
    </source>
</evidence>
<dbReference type="PROSITE" id="PS50198">
    <property type="entry name" value="PPIC_PPIASE_2"/>
    <property type="match status" value="1"/>
</dbReference>
<dbReference type="InterPro" id="IPR023058">
    <property type="entry name" value="PPIase_PpiC_CS"/>
</dbReference>
<dbReference type="PROSITE" id="PS01096">
    <property type="entry name" value="PPIC_PPIASE_1"/>
    <property type="match status" value="1"/>
</dbReference>
<dbReference type="Gene3D" id="1.10.8.1040">
    <property type="match status" value="1"/>
</dbReference>
<keyword evidence="1 3" id="KW-0413">Isomerase</keyword>
<gene>
    <name evidence="3" type="ORF">H8718_03370</name>
</gene>
<dbReference type="InterPro" id="IPR027304">
    <property type="entry name" value="Trigger_fact/SurA_dom_sf"/>
</dbReference>
<dbReference type="SUPFAM" id="SSF54534">
    <property type="entry name" value="FKBP-like"/>
    <property type="match status" value="1"/>
</dbReference>
<sequence length="246" mass="27077">MENKVIAVVDGREVTESHLVSLVQSLGQNAARFAGEGGRKQLVEELITQELFYSDAIANGLDKDAEFLAAAENMYNTLLKQYALSKLLGTVTVSDEEAESYFNDHKDTFKSGPSARASHILVDSKEQAEAILEEINGGFSFEEAASKYSSCPSRERGGDLGEFGKGQMVPEFENAVFNMKAGEVSAPIQTQFGYHIIKVASVNEGEDAKFEDVKDRVKQLVMSMKHNEVYTAKQAELKAKYTVEVK</sequence>
<dbReference type="Proteomes" id="UP000655830">
    <property type="component" value="Unassembled WGS sequence"/>
</dbReference>
<dbReference type="InterPro" id="IPR000297">
    <property type="entry name" value="PPIase_PpiC"/>
</dbReference>
<dbReference type="GO" id="GO:0003755">
    <property type="term" value="F:peptidyl-prolyl cis-trans isomerase activity"/>
    <property type="evidence" value="ECO:0007669"/>
    <property type="project" value="UniProtKB-KW"/>
</dbReference>
<evidence type="ECO:0000259" key="2">
    <source>
        <dbReference type="PROSITE" id="PS50198"/>
    </source>
</evidence>
<proteinExistence type="predicted"/>
<name>A0A926EI91_9FIRM</name>
<dbReference type="SUPFAM" id="SSF109998">
    <property type="entry name" value="Triger factor/SurA peptide-binding domain-like"/>
    <property type="match status" value="1"/>
</dbReference>
<dbReference type="AlphaFoldDB" id="A0A926EI91"/>
<comment type="caution">
    <text evidence="3">The sequence shown here is derived from an EMBL/GenBank/DDBJ whole genome shotgun (WGS) entry which is preliminary data.</text>
</comment>
<dbReference type="Gene3D" id="3.10.50.40">
    <property type="match status" value="1"/>
</dbReference>
<protein>
    <submittedName>
        <fullName evidence="3">Peptidylprolyl isomerase</fullName>
    </submittedName>
</protein>
<keyword evidence="1" id="KW-0697">Rotamase</keyword>
<dbReference type="EMBL" id="JACRSY010000004">
    <property type="protein sequence ID" value="MBC8578568.1"/>
    <property type="molecule type" value="Genomic_DNA"/>
</dbReference>
<reference evidence="3" key="1">
    <citation type="submission" date="2020-08" db="EMBL/GenBank/DDBJ databases">
        <title>Genome public.</title>
        <authorList>
            <person name="Liu C."/>
            <person name="Sun Q."/>
        </authorList>
    </citation>
    <scope>NUCLEOTIDE SEQUENCE</scope>
    <source>
        <strain evidence="3">NSJ-12</strain>
    </source>
</reference>